<sequence>MLLKGAAMLAMASHISGQTPAPKTMGVVLFTGFELIDAMGPLEYFNSISFQGTNLKIVTISETGEPVGTYVANHPTMRPDGTWGNMNMEALGFQGQTIYANYSYANTPKLDYLLLPGGMGSRIEINNNATLQFLREKAEEVEYFLTVCTGSTIAAKAGVLNGKKATSNKAAWGYVTSDSVSPKGAVDWIARARWVHDGKFITSSGVQAGMDMAHYWVGVVYGTALADRVAVQMEYEPHRDAAWDPFSELYGLSNATTTTPVPTPTPVTVTVTQAPVTVTATVTKPVTVTVSATTTTQPPRPTAALYGQCGGQGWNGPTACPQVSCKVVNKFFSQCSP</sequence>
<dbReference type="InterPro" id="IPR029062">
    <property type="entry name" value="Class_I_gatase-like"/>
</dbReference>
<organism evidence="4 5">
    <name type="scientific">Rhizophlyctis rosea</name>
    <dbReference type="NCBI Taxonomy" id="64517"/>
    <lineage>
        <taxon>Eukaryota</taxon>
        <taxon>Fungi</taxon>
        <taxon>Fungi incertae sedis</taxon>
        <taxon>Chytridiomycota</taxon>
        <taxon>Chytridiomycota incertae sedis</taxon>
        <taxon>Chytridiomycetes</taxon>
        <taxon>Rhizophlyctidales</taxon>
        <taxon>Rhizophlyctidaceae</taxon>
        <taxon>Rhizophlyctis</taxon>
    </lineage>
</organism>
<dbReference type="PANTHER" id="PTHR43130">
    <property type="entry name" value="ARAC-FAMILY TRANSCRIPTIONAL REGULATOR"/>
    <property type="match status" value="1"/>
</dbReference>
<dbReference type="Gene3D" id="3.40.50.880">
    <property type="match status" value="1"/>
</dbReference>
<dbReference type="InterPro" id="IPR002818">
    <property type="entry name" value="DJ-1/PfpI"/>
</dbReference>
<feature type="signal peptide" evidence="2">
    <location>
        <begin position="1"/>
        <end position="17"/>
    </location>
</feature>
<gene>
    <name evidence="4" type="ORF">HK097_008063</name>
</gene>
<reference evidence="4" key="1">
    <citation type="submission" date="2020-05" db="EMBL/GenBank/DDBJ databases">
        <title>Phylogenomic resolution of chytrid fungi.</title>
        <authorList>
            <person name="Stajich J.E."/>
            <person name="Amses K."/>
            <person name="Simmons R."/>
            <person name="Seto K."/>
            <person name="Myers J."/>
            <person name="Bonds A."/>
            <person name="Quandt C.A."/>
            <person name="Barry K."/>
            <person name="Liu P."/>
            <person name="Grigoriev I."/>
            <person name="Longcore J.E."/>
            <person name="James T.Y."/>
        </authorList>
    </citation>
    <scope>NUCLEOTIDE SEQUENCE</scope>
    <source>
        <strain evidence="4">JEL0318</strain>
    </source>
</reference>
<evidence type="ECO:0000256" key="2">
    <source>
        <dbReference type="SAM" id="SignalP"/>
    </source>
</evidence>
<dbReference type="GO" id="GO:0005576">
    <property type="term" value="C:extracellular region"/>
    <property type="evidence" value="ECO:0007669"/>
    <property type="project" value="InterPro"/>
</dbReference>
<dbReference type="InterPro" id="IPR035971">
    <property type="entry name" value="CBD_sf"/>
</dbReference>
<dbReference type="GO" id="GO:0005975">
    <property type="term" value="P:carbohydrate metabolic process"/>
    <property type="evidence" value="ECO:0007669"/>
    <property type="project" value="InterPro"/>
</dbReference>
<dbReference type="SMART" id="SM00236">
    <property type="entry name" value="fCBD"/>
    <property type="match status" value="1"/>
</dbReference>
<evidence type="ECO:0000313" key="5">
    <source>
        <dbReference type="Proteomes" id="UP001212841"/>
    </source>
</evidence>
<evidence type="ECO:0000313" key="4">
    <source>
        <dbReference type="EMBL" id="KAJ3050970.1"/>
    </source>
</evidence>
<dbReference type="Pfam" id="PF01965">
    <property type="entry name" value="DJ-1_PfpI"/>
    <property type="match status" value="1"/>
</dbReference>
<protein>
    <recommendedName>
        <fullName evidence="3">CBM1 domain-containing protein</fullName>
    </recommendedName>
</protein>
<proteinExistence type="predicted"/>
<dbReference type="InterPro" id="IPR052158">
    <property type="entry name" value="INH-QAR"/>
</dbReference>
<dbReference type="InterPro" id="IPR000254">
    <property type="entry name" value="CBD"/>
</dbReference>
<keyword evidence="1 2" id="KW-0732">Signal</keyword>
<accession>A0AAD5X4T0</accession>
<dbReference type="EMBL" id="JADGJD010000451">
    <property type="protein sequence ID" value="KAJ3050970.1"/>
    <property type="molecule type" value="Genomic_DNA"/>
</dbReference>
<dbReference type="PANTHER" id="PTHR43130:SF15">
    <property type="entry name" value="THIJ_PFPI FAMILY PROTEIN (AFU_ORTHOLOGUE AFUA_5G14240)"/>
    <property type="match status" value="1"/>
</dbReference>
<feature type="domain" description="CBM1" evidence="3">
    <location>
        <begin position="301"/>
        <end position="336"/>
    </location>
</feature>
<dbReference type="PROSITE" id="PS00562">
    <property type="entry name" value="CBM1_1"/>
    <property type="match status" value="1"/>
</dbReference>
<dbReference type="Proteomes" id="UP001212841">
    <property type="component" value="Unassembled WGS sequence"/>
</dbReference>
<name>A0AAD5X4T0_9FUNG</name>
<dbReference type="SUPFAM" id="SSF57180">
    <property type="entry name" value="Cellulose-binding domain"/>
    <property type="match status" value="1"/>
</dbReference>
<dbReference type="AlphaFoldDB" id="A0AAD5X4T0"/>
<dbReference type="GO" id="GO:0030248">
    <property type="term" value="F:cellulose binding"/>
    <property type="evidence" value="ECO:0007669"/>
    <property type="project" value="InterPro"/>
</dbReference>
<keyword evidence="5" id="KW-1185">Reference proteome</keyword>
<dbReference type="Pfam" id="PF00734">
    <property type="entry name" value="CBM_1"/>
    <property type="match status" value="1"/>
</dbReference>
<evidence type="ECO:0000256" key="1">
    <source>
        <dbReference type="ARBA" id="ARBA00022729"/>
    </source>
</evidence>
<feature type="chain" id="PRO_5042291560" description="CBM1 domain-containing protein" evidence="2">
    <location>
        <begin position="18"/>
        <end position="337"/>
    </location>
</feature>
<dbReference type="PROSITE" id="PS51164">
    <property type="entry name" value="CBM1_2"/>
    <property type="match status" value="1"/>
</dbReference>
<evidence type="ECO:0000259" key="3">
    <source>
        <dbReference type="PROSITE" id="PS51164"/>
    </source>
</evidence>
<comment type="caution">
    <text evidence="4">The sequence shown here is derived from an EMBL/GenBank/DDBJ whole genome shotgun (WGS) entry which is preliminary data.</text>
</comment>
<dbReference type="SUPFAM" id="SSF52317">
    <property type="entry name" value="Class I glutamine amidotransferase-like"/>
    <property type="match status" value="1"/>
</dbReference>
<dbReference type="CDD" id="cd03139">
    <property type="entry name" value="GATase1_PfpI_2"/>
    <property type="match status" value="1"/>
</dbReference>